<reference evidence="3" key="2">
    <citation type="submission" date="2021-06" db="EMBL/GenBank/DDBJ databases">
        <authorList>
            <consortium name="NCBI Pathogen Detection Project"/>
        </authorList>
    </citation>
    <scope>NUCLEOTIDE SEQUENCE</scope>
    <source>
        <strain evidence="3">Clostridioides</strain>
    </source>
</reference>
<keyword evidence="2" id="KW-0732">Signal</keyword>
<feature type="compositionally biased region" description="Polar residues" evidence="1">
    <location>
        <begin position="39"/>
        <end position="51"/>
    </location>
</feature>
<accession>A0A9P4DC04</accession>
<dbReference type="Proteomes" id="UP000879542">
    <property type="component" value="Unassembled WGS sequence"/>
</dbReference>
<feature type="region of interest" description="Disordered" evidence="1">
    <location>
        <begin position="39"/>
        <end position="74"/>
    </location>
</feature>
<feature type="non-terminal residue" evidence="3">
    <location>
        <position position="74"/>
    </location>
</feature>
<evidence type="ECO:0000256" key="1">
    <source>
        <dbReference type="SAM" id="MobiDB-lite"/>
    </source>
</evidence>
<protein>
    <submittedName>
        <fullName evidence="3">Cell surface protein</fullName>
    </submittedName>
</protein>
<name>A0A9P4DC04_CLODI</name>
<proteinExistence type="predicted"/>
<evidence type="ECO:0000313" key="4">
    <source>
        <dbReference type="Proteomes" id="UP000879542"/>
    </source>
</evidence>
<organism evidence="3 4">
    <name type="scientific">Clostridioides difficile</name>
    <name type="common">Peptoclostridium difficile</name>
    <dbReference type="NCBI Taxonomy" id="1496"/>
    <lineage>
        <taxon>Bacteria</taxon>
        <taxon>Bacillati</taxon>
        <taxon>Bacillota</taxon>
        <taxon>Clostridia</taxon>
        <taxon>Peptostreptococcales</taxon>
        <taxon>Peptostreptococcaceae</taxon>
        <taxon>Clostridioides</taxon>
    </lineage>
</organism>
<comment type="caution">
    <text evidence="3">The sequence shown here is derived from an EMBL/GenBank/DDBJ whole genome shotgun (WGS) entry which is preliminary data.</text>
</comment>
<evidence type="ECO:0000313" key="3">
    <source>
        <dbReference type="EMBL" id="HBH2622543.1"/>
    </source>
</evidence>
<dbReference type="EMBL" id="DAEQIJ010000072">
    <property type="protein sequence ID" value="HBH2622543.1"/>
    <property type="molecule type" value="Genomic_DNA"/>
</dbReference>
<feature type="signal peptide" evidence="2">
    <location>
        <begin position="1"/>
        <end position="31"/>
    </location>
</feature>
<sequence length="74" mass="7960">MKTKIKKSSIISLVIAFSMVFTTFTPIVSYADEVTSNDTILNGEEQSNGQTPDVEKPSDGQVPDGEKPSDGQIP</sequence>
<feature type="chain" id="PRO_5040316825" evidence="2">
    <location>
        <begin position="32"/>
        <end position="74"/>
    </location>
</feature>
<reference evidence="3" key="1">
    <citation type="journal article" date="2018" name="Genome Biol.">
        <title>SKESA: strategic k-mer extension for scrupulous assemblies.</title>
        <authorList>
            <person name="Souvorov A."/>
            <person name="Agarwala R."/>
            <person name="Lipman D.J."/>
        </authorList>
    </citation>
    <scope>NUCLEOTIDE SEQUENCE</scope>
    <source>
        <strain evidence="3">Clostridioides</strain>
    </source>
</reference>
<evidence type="ECO:0000256" key="2">
    <source>
        <dbReference type="SAM" id="SignalP"/>
    </source>
</evidence>
<gene>
    <name evidence="3" type="ORF">KRQ00_004422</name>
</gene>
<feature type="compositionally biased region" description="Basic and acidic residues" evidence="1">
    <location>
        <begin position="53"/>
        <end position="74"/>
    </location>
</feature>
<dbReference type="AlphaFoldDB" id="A0A9P4DC04"/>